<reference evidence="1 2" key="1">
    <citation type="submission" date="2018-09" db="EMBL/GenBank/DDBJ databases">
        <title>Genome sequencing of Nocardioides immobilis CCTCC AB 2017083 for comparison to Nocardioides silvaticus.</title>
        <authorList>
            <person name="Li C."/>
            <person name="Wang G."/>
        </authorList>
    </citation>
    <scope>NUCLEOTIDE SEQUENCE [LARGE SCALE GENOMIC DNA]</scope>
    <source>
        <strain evidence="1 2">CCTCC AB 2017083</strain>
    </source>
</reference>
<dbReference type="EMBL" id="QXGH01000031">
    <property type="protein sequence ID" value="RHW24557.1"/>
    <property type="molecule type" value="Genomic_DNA"/>
</dbReference>
<dbReference type="AlphaFoldDB" id="A0A417XWN3"/>
<dbReference type="OrthoDB" id="3770774at2"/>
<accession>A0A417XWN3</accession>
<dbReference type="RefSeq" id="WP_118927786.1">
    <property type="nucleotide sequence ID" value="NZ_QXGH01000031.1"/>
</dbReference>
<keyword evidence="2" id="KW-1185">Reference proteome</keyword>
<name>A0A417XWN3_9ACTN</name>
<organism evidence="1 2">
    <name type="scientific">Nocardioides immobilis</name>
    <dbReference type="NCBI Taxonomy" id="2049295"/>
    <lineage>
        <taxon>Bacteria</taxon>
        <taxon>Bacillati</taxon>
        <taxon>Actinomycetota</taxon>
        <taxon>Actinomycetes</taxon>
        <taxon>Propionibacteriales</taxon>
        <taxon>Nocardioidaceae</taxon>
        <taxon>Nocardioides</taxon>
    </lineage>
</organism>
<sequence length="253" mass="26954">MTVDSSHRTEPANAAQLAAAARSILACPDDVQLVVDGVDDIAAGLDDADGTGGGGLDLRDIEGSPVFTCPAGTPLAQAAAAGRNALVTLTSGLGRPGSPSRRASVTLAGRLAIADREECPCCDRVRDTLCLELDFVLLTYPGREPGEQVQQRVPLTAYSSPAHQLNRGFLQRSVEHANNCHQDDLRQAIATTTDTRLRDVVGVHLADLRPDRVEVRWVDVSGAHARTLEFGRSATTPAELGRLLREHLHDTIC</sequence>
<protein>
    <recommendedName>
        <fullName evidence="3">DUF2470 domain-containing protein</fullName>
    </recommendedName>
</protein>
<gene>
    <name evidence="1" type="ORF">D0Z08_23860</name>
</gene>
<evidence type="ECO:0008006" key="3">
    <source>
        <dbReference type="Google" id="ProtNLM"/>
    </source>
</evidence>
<proteinExistence type="predicted"/>
<evidence type="ECO:0000313" key="2">
    <source>
        <dbReference type="Proteomes" id="UP000283644"/>
    </source>
</evidence>
<evidence type="ECO:0000313" key="1">
    <source>
        <dbReference type="EMBL" id="RHW24557.1"/>
    </source>
</evidence>
<comment type="caution">
    <text evidence="1">The sequence shown here is derived from an EMBL/GenBank/DDBJ whole genome shotgun (WGS) entry which is preliminary data.</text>
</comment>
<dbReference type="Proteomes" id="UP000283644">
    <property type="component" value="Unassembled WGS sequence"/>
</dbReference>